<dbReference type="AlphaFoldDB" id="A0A2G7FLM1"/>
<evidence type="ECO:0000313" key="2">
    <source>
        <dbReference type="EMBL" id="PIG81540.1"/>
    </source>
</evidence>
<feature type="region of interest" description="Disordered" evidence="1">
    <location>
        <begin position="422"/>
        <end position="441"/>
    </location>
</feature>
<organism evidence="2 3">
    <name type="scientific">Aspergillus arachidicola</name>
    <dbReference type="NCBI Taxonomy" id="656916"/>
    <lineage>
        <taxon>Eukaryota</taxon>
        <taxon>Fungi</taxon>
        <taxon>Dikarya</taxon>
        <taxon>Ascomycota</taxon>
        <taxon>Pezizomycotina</taxon>
        <taxon>Eurotiomycetes</taxon>
        <taxon>Eurotiomycetidae</taxon>
        <taxon>Eurotiales</taxon>
        <taxon>Aspergillaceae</taxon>
        <taxon>Aspergillus</taxon>
        <taxon>Aspergillus subgen. Circumdati</taxon>
    </lineage>
</organism>
<evidence type="ECO:0000256" key="1">
    <source>
        <dbReference type="SAM" id="MobiDB-lite"/>
    </source>
</evidence>
<reference evidence="2 3" key="1">
    <citation type="submission" date="2017-05" db="EMBL/GenBank/DDBJ databases">
        <title>Genome sequence for an aflatoxigenic pathogen of Argentinian peanut, Aspergillus arachidicola.</title>
        <authorList>
            <person name="Moore G."/>
            <person name="Beltz S.B."/>
            <person name="Mack B.M."/>
        </authorList>
    </citation>
    <scope>NUCLEOTIDE SEQUENCE [LARGE SCALE GENOMIC DNA]</scope>
    <source>
        <strain evidence="2 3">CBS 117610</strain>
    </source>
</reference>
<comment type="caution">
    <text evidence="2">The sequence shown here is derived from an EMBL/GenBank/DDBJ whole genome shotgun (WGS) entry which is preliminary data.</text>
</comment>
<evidence type="ECO:0000313" key="3">
    <source>
        <dbReference type="Proteomes" id="UP000231358"/>
    </source>
</evidence>
<protein>
    <submittedName>
        <fullName evidence="2">Uncharacterized protein</fullName>
    </submittedName>
</protein>
<feature type="region of interest" description="Disordered" evidence="1">
    <location>
        <begin position="300"/>
        <end position="330"/>
    </location>
</feature>
<keyword evidence="3" id="KW-1185">Reference proteome</keyword>
<dbReference type="EMBL" id="NEXV01000551">
    <property type="protein sequence ID" value="PIG81540.1"/>
    <property type="molecule type" value="Genomic_DNA"/>
</dbReference>
<dbReference type="Proteomes" id="UP000231358">
    <property type="component" value="Unassembled WGS sequence"/>
</dbReference>
<gene>
    <name evidence="2" type="ORF">AARAC_012042</name>
</gene>
<feature type="compositionally biased region" description="Low complexity" evidence="1">
    <location>
        <begin position="423"/>
        <end position="434"/>
    </location>
</feature>
<accession>A0A2G7FLM1</accession>
<feature type="compositionally biased region" description="Polar residues" evidence="1">
    <location>
        <begin position="315"/>
        <end position="330"/>
    </location>
</feature>
<name>A0A2G7FLM1_9EURO</name>
<proteinExistence type="predicted"/>
<sequence length="441" mass="49765">MASNEESSINLELAISSKIWELQTLTRAAGDAAVSDHLKQISESENQLLSLHRALVKKIKRPPKRDASISERRTWFSNFISHDRKRLSDNDIEALTSITKYWALSDTRSLKVCAEIWATRPRTFCDGETPDNDVIRRCYNDLERMEDLDATRRKVLLLTLSRQVHQRQERLLSRPTARKRCRKTQSDHNSRSSSLLTFALDDICSRLWDDPEEYQDTRRKKLSRYSLFGWKWDRLTHKELILSLTHVAAKRFELHKWSHIKIEALNAYTETLPQFAIRDTLHKAWVAILNYYEGNTTLCQTANPSPQETEEPRANVQSVTSTSSDAPTRTSLGLELTSFEDISASADPWLFLPTEPSSRSRADVTDNSFEPTLSVDDIIASADPWLFLRGAGESTTGPALASASAGPRNIGLTYTNDHTGYPSAASGSSMSNNSTLATLST</sequence>